<feature type="domain" description="F-box" evidence="2">
    <location>
        <begin position="315"/>
        <end position="361"/>
    </location>
</feature>
<feature type="compositionally biased region" description="Low complexity" evidence="1">
    <location>
        <begin position="106"/>
        <end position="120"/>
    </location>
</feature>
<dbReference type="InterPro" id="IPR047118">
    <property type="entry name" value="Fbxo7"/>
</dbReference>
<dbReference type="Proteomes" id="UP000823872">
    <property type="component" value="Chromosome B4"/>
</dbReference>
<gene>
    <name evidence="3" type="primary">FBXO7</name>
</gene>
<feature type="region of interest" description="Disordered" evidence="1">
    <location>
        <begin position="473"/>
        <end position="509"/>
    </location>
</feature>
<evidence type="ECO:0000259" key="2">
    <source>
        <dbReference type="PROSITE" id="PS50181"/>
    </source>
</evidence>
<keyword evidence="4" id="KW-1185">Reference proteome</keyword>
<dbReference type="CDD" id="cd22087">
    <property type="entry name" value="F-box_FBXO7"/>
    <property type="match status" value="1"/>
</dbReference>
<reference evidence="3" key="3">
    <citation type="submission" date="2025-09" db="UniProtKB">
        <authorList>
            <consortium name="Ensembl"/>
        </authorList>
    </citation>
    <scope>IDENTIFICATION</scope>
    <source>
        <strain evidence="3">breed Abyssinian</strain>
    </source>
</reference>
<dbReference type="Gene3D" id="3.40.1000.30">
    <property type="match status" value="1"/>
</dbReference>
<dbReference type="GeneTree" id="ENSGT00390000006670"/>
<accession>A0ABI7ZCQ2</accession>
<feature type="compositionally biased region" description="Basic residues" evidence="1">
    <location>
        <begin position="65"/>
        <end position="85"/>
    </location>
</feature>
<dbReference type="PANTHER" id="PTHR15537">
    <property type="entry name" value="F-BOX ONLY PROTEIN 7"/>
    <property type="match status" value="1"/>
</dbReference>
<dbReference type="Pfam" id="PF11566">
    <property type="entry name" value="PI31_Prot_N"/>
    <property type="match status" value="1"/>
</dbReference>
<organism evidence="3 4">
    <name type="scientific">Felis catus</name>
    <name type="common">Cat</name>
    <name type="synonym">Felis silvestris catus</name>
    <dbReference type="NCBI Taxonomy" id="9685"/>
    <lineage>
        <taxon>Eukaryota</taxon>
        <taxon>Metazoa</taxon>
        <taxon>Chordata</taxon>
        <taxon>Craniata</taxon>
        <taxon>Vertebrata</taxon>
        <taxon>Euteleostomi</taxon>
        <taxon>Mammalia</taxon>
        <taxon>Eutheria</taxon>
        <taxon>Laurasiatheria</taxon>
        <taxon>Carnivora</taxon>
        <taxon>Feliformia</taxon>
        <taxon>Felidae</taxon>
        <taxon>Felinae</taxon>
        <taxon>Felis</taxon>
    </lineage>
</organism>
<reference evidence="3" key="2">
    <citation type="submission" date="2025-08" db="UniProtKB">
        <authorList>
            <consortium name="Ensembl"/>
        </authorList>
    </citation>
    <scope>IDENTIFICATION</scope>
    <source>
        <strain evidence="3">breed Abyssinian</strain>
    </source>
</reference>
<dbReference type="Ensembl" id="ENSFCTT00005061339.1">
    <property type="protein sequence ID" value="ENSFCTP00005044946.1"/>
    <property type="gene ID" value="ENSFCTG00005021381.1"/>
</dbReference>
<evidence type="ECO:0000313" key="3">
    <source>
        <dbReference type="Ensembl" id="ENSFCTP00005044946.1"/>
    </source>
</evidence>
<dbReference type="InterPro" id="IPR001810">
    <property type="entry name" value="F-box_dom"/>
</dbReference>
<feature type="region of interest" description="Disordered" evidence="1">
    <location>
        <begin position="1"/>
        <end position="121"/>
    </location>
</feature>
<dbReference type="PROSITE" id="PS50181">
    <property type="entry name" value="FBOX"/>
    <property type="match status" value="1"/>
</dbReference>
<dbReference type="PANTHER" id="PTHR15537:SF2">
    <property type="entry name" value="F-BOX ONLY PROTEIN 7"/>
    <property type="match status" value="1"/>
</dbReference>
<name>A0ABI7ZCQ2_FELCA</name>
<protein>
    <recommendedName>
        <fullName evidence="2">F-box domain-containing protein</fullName>
    </recommendedName>
</protein>
<dbReference type="Gene3D" id="1.20.1280.50">
    <property type="match status" value="1"/>
</dbReference>
<dbReference type="SUPFAM" id="SSF81383">
    <property type="entry name" value="F-box domain"/>
    <property type="match status" value="1"/>
</dbReference>
<reference evidence="3 4" key="1">
    <citation type="submission" date="2021-02" db="EMBL/GenBank/DDBJ databases">
        <title>Safari Cat Assemblies.</title>
        <authorList>
            <person name="Bredemeyer K.R."/>
            <person name="Murphy W.J."/>
        </authorList>
    </citation>
    <scope>NUCLEOTIDE SEQUENCE [LARGE SCALE GENOMIC DNA]</scope>
</reference>
<dbReference type="InterPro" id="IPR021625">
    <property type="entry name" value="PI31_Prot_N"/>
</dbReference>
<evidence type="ECO:0000313" key="4">
    <source>
        <dbReference type="Proteomes" id="UP000823872"/>
    </source>
</evidence>
<dbReference type="InterPro" id="IPR036047">
    <property type="entry name" value="F-box-like_dom_sf"/>
</dbReference>
<proteinExistence type="predicted"/>
<sequence>MTPSGLGWAGRQPPARRVGSRGRPQERGGALKFQRPAGRGRGGAFTPLLLGTPTAPVVDAPGPPPRRRHRRRHRVRASGPYRRRHEATGPAAEEDLAGGDARRGADAGAAARAPQPGPAAVVGLQSGPSQTFETESVQDVVAMEEGTGVCPSEPMLCSESVEGQVPHSLEVLYHSADCSSPSDALIVSIHLLMLESGYIPQGPEAKAMSMPENWRSGGVYKLQYTHPLCEGGSAALTCVPLGNLIVINATLKINSELRSVNRLQLLPESFICKTEPGENVAKVYKDLQKLSRLFKDQLVYPLLAFTRQALNLPDVFGLVVLPLELKLRIFRLLDVRSVLSLSAVCRDLFIASNDQLLWRCLYLRDFRDGTARVRDTDWKELYRKRYKQRKEAQRGRHVMFIPSSPHPLPFYPNPLHPRPFPPSSLLPPGIIGGEYDERLTLPYVGDPINSLIPGPGETPGQFPPLRPRFDPVGPLPGPNPILPGRGGPGDRFPLRPSRGWPTDSRLPFM</sequence>
<dbReference type="Pfam" id="PF12937">
    <property type="entry name" value="F-box-like"/>
    <property type="match status" value="1"/>
</dbReference>
<evidence type="ECO:0000256" key="1">
    <source>
        <dbReference type="SAM" id="MobiDB-lite"/>
    </source>
</evidence>